<dbReference type="AlphaFoldDB" id="B5Y6F3"/>
<proteinExistence type="predicted"/>
<gene>
    <name evidence="2" type="ordered locus">COPRO5265_1576</name>
</gene>
<protein>
    <submittedName>
        <fullName evidence="2">Uncharacterized protein</fullName>
    </submittedName>
</protein>
<keyword evidence="1" id="KW-0812">Transmembrane</keyword>
<evidence type="ECO:0000313" key="3">
    <source>
        <dbReference type="Proteomes" id="UP000001732"/>
    </source>
</evidence>
<sequence length="30" mass="3402">MAARQAYRQTVTQCLVVFFITIFVVLGGRL</sequence>
<dbReference type="Proteomes" id="UP000001732">
    <property type="component" value="Chromosome"/>
</dbReference>
<dbReference type="EMBL" id="CP001145">
    <property type="protein sequence ID" value="ACI17312.1"/>
    <property type="molecule type" value="Genomic_DNA"/>
</dbReference>
<evidence type="ECO:0000256" key="1">
    <source>
        <dbReference type="SAM" id="Phobius"/>
    </source>
</evidence>
<reference evidence="2 3" key="2">
    <citation type="journal article" date="2014" name="Genome Announc.">
        <title>Complete Genome Sequence of Coprothermobacter proteolyticus DSM 5265.</title>
        <authorList>
            <person name="Alexiev A."/>
            <person name="Coil D.A."/>
            <person name="Badger J.H."/>
            <person name="Enticknap J."/>
            <person name="Ward N."/>
            <person name="Robb F.T."/>
            <person name="Eisen J.A."/>
        </authorList>
    </citation>
    <scope>NUCLEOTIDE SEQUENCE [LARGE SCALE GENOMIC DNA]</scope>
    <source>
        <strain evidence="3">ATCC 35245 / DSM 5265 / OCM 4 / BT</strain>
    </source>
</reference>
<organism evidence="2 3">
    <name type="scientific">Coprothermobacter proteolyticus (strain ATCC 35245 / DSM 5265 / OCM 4 / BT)</name>
    <dbReference type="NCBI Taxonomy" id="309798"/>
    <lineage>
        <taxon>Bacteria</taxon>
        <taxon>Pseudomonadati</taxon>
        <taxon>Coprothermobacterota</taxon>
        <taxon>Coprothermobacteria</taxon>
        <taxon>Coprothermobacterales</taxon>
        <taxon>Coprothermobacteraceae</taxon>
        <taxon>Coprothermobacter</taxon>
    </lineage>
</organism>
<reference evidence="3" key="1">
    <citation type="submission" date="2008-08" db="EMBL/GenBank/DDBJ databases">
        <title>The complete genome sequence of Coprothermobacter proteolyticus strain ATCC 5245 / DSM 5265 / BT.</title>
        <authorList>
            <person name="Dodson R.J."/>
            <person name="Durkin A.S."/>
            <person name="Wu M."/>
            <person name="Eisen J."/>
            <person name="Sutton G."/>
        </authorList>
    </citation>
    <scope>NUCLEOTIDE SEQUENCE [LARGE SCALE GENOMIC DNA]</scope>
    <source>
        <strain evidence="3">ATCC 35245 / DSM 5265 / OCM 4 / BT</strain>
    </source>
</reference>
<feature type="transmembrane region" description="Helical" evidence="1">
    <location>
        <begin position="6"/>
        <end position="26"/>
    </location>
</feature>
<accession>B5Y6F3</accession>
<name>B5Y6F3_COPPD</name>
<keyword evidence="1" id="KW-0472">Membrane</keyword>
<keyword evidence="3" id="KW-1185">Reference proteome</keyword>
<evidence type="ECO:0000313" key="2">
    <source>
        <dbReference type="EMBL" id="ACI17312.1"/>
    </source>
</evidence>
<keyword evidence="1" id="KW-1133">Transmembrane helix</keyword>